<gene>
    <name evidence="10" type="ORF">RDWZM_002625</name>
</gene>
<dbReference type="Pfam" id="PF00814">
    <property type="entry name" value="TsaD"/>
    <property type="match status" value="1"/>
</dbReference>
<feature type="domain" description="Peptidase C50" evidence="9">
    <location>
        <begin position="1175"/>
        <end position="1272"/>
    </location>
</feature>
<evidence type="ECO:0000256" key="2">
    <source>
        <dbReference type="ARBA" id="ARBA00022679"/>
    </source>
</evidence>
<dbReference type="InterPro" id="IPR005314">
    <property type="entry name" value="Peptidase_C50"/>
</dbReference>
<dbReference type="GO" id="GO:0004197">
    <property type="term" value="F:cysteine-type endopeptidase activity"/>
    <property type="evidence" value="ECO:0007669"/>
    <property type="project" value="InterPro"/>
</dbReference>
<accession>A0A9Q0RRX2</accession>
<dbReference type="PANTHER" id="PTHR12792:SF0">
    <property type="entry name" value="SEPARIN"/>
    <property type="match status" value="1"/>
</dbReference>
<sequence length="1648" mass="189747">MAPGETFKTVKPKKKPKCSNYVKLLNDAVWLKVPEECSTSLDQVRNVTNGFIKHIDDCKCSFKTSTKIVISSCFLEEFSVLFKNVTSHLDQIERLVIKQSEEKTEPQNYFSDFDNLKFESKFQSNINDQVSIKNFHFLIKPVLNAFKYLSQSLDDDVFEQCLSSELIINSNLLSNIITMYQIFFYYGMDNYAFESINLAISFIQKYKLLKSPIHCSIEEVQIIYCNMTKLLIHFGCFENAKEFFNCHFGDIESFNLQSTNSYALSQIYLLKCEVFLRSRKGKECAEYLKEFISSEYVNKNTIKRFILKIMALILASKFPSITYKYCTDFSEFCEPIQNILSICRRWNLFAAFYNNIESVYNDPLWVKFTIFNLFTEAADLYTNFLTNAGILIDASHYFKFQANLYTVTLNIVELSKLQLVGANIDFQNGFIDDVKLKVLQFKQLFSFKSDIFNPEMFNDKLEVGTKNLNQNDVTIDLTSPLEDVESYELARIKTAYDIYGELVKLNQRNFIDNGEEIMFESSISKPNLVKLVWRQFQHFQTFGFINKDAFYLCLKMVVIELMVQYENDSHIVNVVGQFNEMLSLLENYTINCLMPQIKRIVLPMPINIQIFMINERLFSEALRYLNKIIDTSSYSFEGRSLRCDMFYYQALVIYKLLKTLNEYKSNVVKMVHDSLNQKKLSIEADNNVMPIVYTPKVQRVLNKNPNAPKHLKFNSETVKKYATNLLENVNKEQGLEGTRRNAPNLFSNANAIAPIKKRTRSCNENTKLKKEISKTKNNNLQVEDDLVLKFSRTCQLSDFAETNYFADLFDMESFKQNYKPDQYTSEDIKSLLTKIMCYNGQHPSTFLYNKVHYLSYKLSKLNKKNPQVLLFHLSESMNYIPFRYRNIILNKKKLSLGKCIGEAINFSYKDLSYSSYMEEFPDNWRFVQIMLLESNNSNKPVELLLSRFQVNHKPVFIKISNLDQKNVMGSFMDEFEEIMKGNSASMFEVERTTYWKLRTQFDERLKVLLESFEETYLGPFKALMLGDTDDDDFKLSCHWFKKMVLQSAKDLNYECSDTSLLNVFVESVIFSTEEQLEFGARTLFGRCEKDFLCNLLKLKKKYFKDWTTNEQILNLYDNVAPLGLILDKRLSQFPFESLPTARRMSQPFFRVPSLRVAANLYNNFKKSSLANSIDQKKGFYLLNPSNNLARTESFFKPKLEEISGWKGIIGKEPQSSELVKNFENSDLYLYIGHGSGGNYYRKVSKGLDSLNIKPISIIVGCSSARLNVVGKIDEAYGMSYRFLINGSPCYVGNLWDVTDKDIDMQSNRFLSYCIKYWEPSSLKITSLGKSLTKSRDELLGIETSCDDTGIAIIAENGNILSDVCASQTTIHVSNGGIIPPVARDLHRSVIDSSVRKCLEEAKISPKDLSAIAVTTKPGLPLSLIVGCVYAKKLSANGGAAIELMAKDGDPFSHFERSASHPMYSSRLRTCNFSFSGFLTGILRHIDRLENEIDLPPDKVLPQAPDLCASILYVISFTLIKRLQRAYEFLDRMEIWPESIPKRLVVSGGCAANKFITNTIGNYCKHEGIDLFIPSTKLCTDNGVMIAWNGLLKLKHEHLDPHLILRNQDQIQQLEFTSKAPLGCDISKQVTDANIKCERINVKSFVNFV</sequence>
<protein>
    <recommendedName>
        <fullName evidence="9">Peptidase C50 domain-containing protein</fullName>
    </recommendedName>
</protein>
<name>A0A9Q0RRX2_BLOTA</name>
<dbReference type="GO" id="GO:0005634">
    <property type="term" value="C:nucleus"/>
    <property type="evidence" value="ECO:0007669"/>
    <property type="project" value="InterPro"/>
</dbReference>
<keyword evidence="6" id="KW-0159">Chromosome partition</keyword>
<comment type="catalytic activity">
    <reaction evidence="1">
        <text>All bonds known to be hydrolyzed by this endopeptidase have arginine in P1 and an acidic residue in P4. P6 is often occupied by an acidic residue or by a hydroxy-amino-acid residue, the phosphorylation of which enhances cleavage.</text>
        <dbReference type="EC" id="3.4.22.49"/>
    </reaction>
</comment>
<dbReference type="InterPro" id="IPR043129">
    <property type="entry name" value="ATPase_NBD"/>
</dbReference>
<evidence type="ECO:0000313" key="11">
    <source>
        <dbReference type="Proteomes" id="UP001142055"/>
    </source>
</evidence>
<keyword evidence="2" id="KW-0808">Transferase</keyword>
<dbReference type="EMBL" id="JAPWDV010000001">
    <property type="protein sequence ID" value="KAJ6224080.1"/>
    <property type="molecule type" value="Genomic_DNA"/>
</dbReference>
<dbReference type="PROSITE" id="PS51700">
    <property type="entry name" value="SEPARIN"/>
    <property type="match status" value="1"/>
</dbReference>
<keyword evidence="5" id="KW-0378">Hydrolase</keyword>
<evidence type="ECO:0000259" key="9">
    <source>
        <dbReference type="PROSITE" id="PS51700"/>
    </source>
</evidence>
<keyword evidence="11" id="KW-1185">Reference proteome</keyword>
<comment type="catalytic activity">
    <reaction evidence="8">
        <text>L-threonylcarbamoyladenylate + adenosine(37) in tRNA = N(6)-L-threonylcarbamoyladenosine(37) in tRNA + AMP + H(+)</text>
        <dbReference type="Rhea" id="RHEA:37059"/>
        <dbReference type="Rhea" id="RHEA-COMP:10162"/>
        <dbReference type="Rhea" id="RHEA-COMP:10163"/>
        <dbReference type="ChEBI" id="CHEBI:15378"/>
        <dbReference type="ChEBI" id="CHEBI:73682"/>
        <dbReference type="ChEBI" id="CHEBI:74411"/>
        <dbReference type="ChEBI" id="CHEBI:74418"/>
        <dbReference type="ChEBI" id="CHEBI:456215"/>
        <dbReference type="EC" id="2.3.1.234"/>
    </reaction>
</comment>
<keyword evidence="3" id="KW-0819">tRNA processing</keyword>
<dbReference type="GO" id="GO:0006508">
    <property type="term" value="P:proteolysis"/>
    <property type="evidence" value="ECO:0007669"/>
    <property type="project" value="InterPro"/>
</dbReference>
<evidence type="ECO:0000256" key="6">
    <source>
        <dbReference type="ARBA" id="ARBA00022829"/>
    </source>
</evidence>
<dbReference type="GO" id="GO:0072686">
    <property type="term" value="C:mitotic spindle"/>
    <property type="evidence" value="ECO:0007669"/>
    <property type="project" value="TreeGrafter"/>
</dbReference>
<organism evidence="10 11">
    <name type="scientific">Blomia tropicalis</name>
    <name type="common">Mite</name>
    <dbReference type="NCBI Taxonomy" id="40697"/>
    <lineage>
        <taxon>Eukaryota</taxon>
        <taxon>Metazoa</taxon>
        <taxon>Ecdysozoa</taxon>
        <taxon>Arthropoda</taxon>
        <taxon>Chelicerata</taxon>
        <taxon>Arachnida</taxon>
        <taxon>Acari</taxon>
        <taxon>Acariformes</taxon>
        <taxon>Sarcoptiformes</taxon>
        <taxon>Astigmata</taxon>
        <taxon>Glycyphagoidea</taxon>
        <taxon>Echimyopodidae</taxon>
        <taxon>Blomia</taxon>
    </lineage>
</organism>
<evidence type="ECO:0000256" key="7">
    <source>
        <dbReference type="ARBA" id="ARBA00023315"/>
    </source>
</evidence>
<dbReference type="GO" id="GO:0005737">
    <property type="term" value="C:cytoplasm"/>
    <property type="evidence" value="ECO:0007669"/>
    <property type="project" value="TreeGrafter"/>
</dbReference>
<evidence type="ECO:0000256" key="8">
    <source>
        <dbReference type="ARBA" id="ARBA00048117"/>
    </source>
</evidence>
<evidence type="ECO:0000256" key="4">
    <source>
        <dbReference type="ARBA" id="ARBA00022723"/>
    </source>
</evidence>
<evidence type="ECO:0000256" key="1">
    <source>
        <dbReference type="ARBA" id="ARBA00000451"/>
    </source>
</evidence>
<dbReference type="InterPro" id="IPR000905">
    <property type="entry name" value="Gcp-like_dom"/>
</dbReference>
<dbReference type="Gene3D" id="3.30.420.40">
    <property type="match status" value="3"/>
</dbReference>
<keyword evidence="7" id="KW-0012">Acyltransferase</keyword>
<evidence type="ECO:0000256" key="3">
    <source>
        <dbReference type="ARBA" id="ARBA00022694"/>
    </source>
</evidence>
<proteinExistence type="predicted"/>
<dbReference type="InterPro" id="IPR030397">
    <property type="entry name" value="SEPARIN_core_dom"/>
</dbReference>
<dbReference type="PRINTS" id="PR00789">
    <property type="entry name" value="OSIALOPTASE"/>
</dbReference>
<dbReference type="GO" id="GO:0061711">
    <property type="term" value="F:tRNA N(6)-L-threonylcarbamoyladenine synthase activity"/>
    <property type="evidence" value="ECO:0007669"/>
    <property type="project" value="UniProtKB-EC"/>
</dbReference>
<dbReference type="InterPro" id="IPR017861">
    <property type="entry name" value="KAE1/TsaD"/>
</dbReference>
<evidence type="ECO:0000313" key="10">
    <source>
        <dbReference type="EMBL" id="KAJ6224080.1"/>
    </source>
</evidence>
<dbReference type="GO" id="GO:0046872">
    <property type="term" value="F:metal ion binding"/>
    <property type="evidence" value="ECO:0007669"/>
    <property type="project" value="UniProtKB-KW"/>
</dbReference>
<dbReference type="GO" id="GO:0051307">
    <property type="term" value="P:meiotic chromosome separation"/>
    <property type="evidence" value="ECO:0007669"/>
    <property type="project" value="TreeGrafter"/>
</dbReference>
<keyword evidence="4" id="KW-0479">Metal-binding</keyword>
<reference evidence="10" key="1">
    <citation type="submission" date="2022-12" db="EMBL/GenBank/DDBJ databases">
        <title>Genome assemblies of Blomia tropicalis.</title>
        <authorList>
            <person name="Cui Y."/>
        </authorList>
    </citation>
    <scope>NUCLEOTIDE SEQUENCE</scope>
    <source>
        <tissue evidence="10">Adult mites</tissue>
    </source>
</reference>
<dbReference type="GO" id="GO:0008033">
    <property type="term" value="P:tRNA processing"/>
    <property type="evidence" value="ECO:0007669"/>
    <property type="project" value="UniProtKB-KW"/>
</dbReference>
<dbReference type="Pfam" id="PF03568">
    <property type="entry name" value="Separin_C"/>
    <property type="match status" value="1"/>
</dbReference>
<dbReference type="PANTHER" id="PTHR12792">
    <property type="entry name" value="EXTRA SPINDLE POLES 1-RELATED"/>
    <property type="match status" value="1"/>
</dbReference>
<dbReference type="OMA" id="NIKCERI"/>
<comment type="caution">
    <text evidence="10">The sequence shown here is derived from an EMBL/GenBank/DDBJ whole genome shotgun (WGS) entry which is preliminary data.</text>
</comment>
<dbReference type="SUPFAM" id="SSF53067">
    <property type="entry name" value="Actin-like ATPase domain"/>
    <property type="match status" value="2"/>
</dbReference>
<dbReference type="Proteomes" id="UP001142055">
    <property type="component" value="Chromosome 1"/>
</dbReference>
<evidence type="ECO:0000256" key="5">
    <source>
        <dbReference type="ARBA" id="ARBA00022801"/>
    </source>
</evidence>